<comment type="caution">
    <text evidence="11">The sequence shown here is derived from an EMBL/GenBank/DDBJ whole genome shotgun (WGS) entry which is preliminary data.</text>
</comment>
<dbReference type="EMBL" id="JAGKQM010000015">
    <property type="protein sequence ID" value="KAH0877438.1"/>
    <property type="molecule type" value="Genomic_DNA"/>
</dbReference>
<organism evidence="11 12">
    <name type="scientific">Brassica napus</name>
    <name type="common">Rape</name>
    <dbReference type="NCBI Taxonomy" id="3708"/>
    <lineage>
        <taxon>Eukaryota</taxon>
        <taxon>Viridiplantae</taxon>
        <taxon>Streptophyta</taxon>
        <taxon>Embryophyta</taxon>
        <taxon>Tracheophyta</taxon>
        <taxon>Spermatophyta</taxon>
        <taxon>Magnoliopsida</taxon>
        <taxon>eudicotyledons</taxon>
        <taxon>Gunneridae</taxon>
        <taxon>Pentapetalae</taxon>
        <taxon>rosids</taxon>
        <taxon>malvids</taxon>
        <taxon>Brassicales</taxon>
        <taxon>Brassicaceae</taxon>
        <taxon>Brassiceae</taxon>
        <taxon>Brassica</taxon>
    </lineage>
</organism>
<dbReference type="PROSITE" id="PS00107">
    <property type="entry name" value="PROTEIN_KINASE_ATP"/>
    <property type="match status" value="2"/>
</dbReference>
<keyword evidence="2" id="KW-1003">Cell membrane</keyword>
<dbReference type="InterPro" id="IPR000719">
    <property type="entry name" value="Prot_kinase_dom"/>
</dbReference>
<keyword evidence="4" id="KW-0808">Transferase</keyword>
<name>A0ABQ7ZBG4_BRANA</name>
<evidence type="ECO:0000256" key="1">
    <source>
        <dbReference type="ARBA" id="ARBA00004236"/>
    </source>
</evidence>
<dbReference type="SUPFAM" id="SSF56112">
    <property type="entry name" value="Protein kinase-like (PK-like)"/>
    <property type="match status" value="2"/>
</dbReference>
<evidence type="ECO:0000256" key="4">
    <source>
        <dbReference type="ARBA" id="ARBA00022679"/>
    </source>
</evidence>
<dbReference type="InterPro" id="IPR017441">
    <property type="entry name" value="Protein_kinase_ATP_BS"/>
</dbReference>
<evidence type="ECO:0000259" key="10">
    <source>
        <dbReference type="PROSITE" id="PS50011"/>
    </source>
</evidence>
<feature type="region of interest" description="Disordered" evidence="9">
    <location>
        <begin position="736"/>
        <end position="789"/>
    </location>
</feature>
<gene>
    <name evidence="11" type="ORF">HID58_064832</name>
</gene>
<dbReference type="PANTHER" id="PTHR45621">
    <property type="entry name" value="OS01G0588500 PROTEIN-RELATED"/>
    <property type="match status" value="1"/>
</dbReference>
<dbReference type="InterPro" id="IPR001245">
    <property type="entry name" value="Ser-Thr/Tyr_kinase_cat_dom"/>
</dbReference>
<evidence type="ECO:0000256" key="7">
    <source>
        <dbReference type="ARBA" id="ARBA00022840"/>
    </source>
</evidence>
<dbReference type="InterPro" id="IPR011009">
    <property type="entry name" value="Kinase-like_dom_sf"/>
</dbReference>
<sequence>MGTRLFVHHRPFLWMYWREHDATGYNSNFHKSPVLGCTGVSMTQPDHDATGYNSNFHKSPVLGCTGVSMTQPDITRISSNRAHSTVPSGISSLGSLPTHHRTEGEILSSPNLKAFSFNELKNATKNFRPDSVLGEGDFGCVFKGWIDETTLTASRPGSGIAVAIKNLKPDGFQGRKDWLTEVNNLGQLSHPNLVLLIGYCTEGENLLLVHEFMPRGSLESHLFRRGPQALTWEIRMKVAVGAAKGLTFLHEAKSQVIYRDFRSAKILLDADYNAKLSYIGLANAGPTRDYDTHVATVFMGVHGYAAPEYIATGELTAKSDVYSFGVVLLELISGRHAMDYSNNGVRCSLVDWAKPNLGNKRKLFSIMDTKLGGQYPQKGAYTVATLALLCLNPEAKVRPKMSAIRQLKWITAAIILLPQPQKFRATQAVPHTGNSSLGSLPTHHRTEGEILSSPNLKAFSFNELKNATKNFRPDSLLGEGGFGCVFKGWIDETTLTASRPGSGIVVAVKKLKPEGFQGHKEWLTEVNYLGQLIHPNLVLLIGYCSEGQNRLLVYEFMPKGSLENHLFRRGAQPLTWAIRMKVAVGAAKGLTFLHEAKSQVIYRDFKAANILLDAEFNAKLSDFGLAKAGPTGDATHVSTNVIGTHGYAAPEYVATGRRAMDTSNGGVEYSLVDWAKPYLDDKRKLFRIMDTKLGGQYPQKGAYAAATLALQCLNPEAKLRPKMSVVLSTLEQLEAAAKPGTKHTESPRARYSSAIMQKSPVRYSQDRPLLNVTPGASPLPSYSRSPRVR</sequence>
<keyword evidence="3" id="KW-0723">Serine/threonine-protein kinase</keyword>
<evidence type="ECO:0000256" key="9">
    <source>
        <dbReference type="SAM" id="MobiDB-lite"/>
    </source>
</evidence>
<accession>A0ABQ7ZBG4</accession>
<dbReference type="InterPro" id="IPR050823">
    <property type="entry name" value="Plant_Ser_Thr_Prot_Kinase"/>
</dbReference>
<dbReference type="PROSITE" id="PS50011">
    <property type="entry name" value="PROTEIN_KINASE_DOM"/>
    <property type="match status" value="2"/>
</dbReference>
<evidence type="ECO:0000256" key="6">
    <source>
        <dbReference type="ARBA" id="ARBA00022777"/>
    </source>
</evidence>
<dbReference type="InterPro" id="IPR008271">
    <property type="entry name" value="Ser/Thr_kinase_AS"/>
</dbReference>
<keyword evidence="6" id="KW-0418">Kinase</keyword>
<keyword evidence="7 8" id="KW-0067">ATP-binding</keyword>
<feature type="domain" description="Protein kinase" evidence="10">
    <location>
        <begin position="471"/>
        <end position="733"/>
    </location>
</feature>
<evidence type="ECO:0000256" key="5">
    <source>
        <dbReference type="ARBA" id="ARBA00022741"/>
    </source>
</evidence>
<evidence type="ECO:0000256" key="3">
    <source>
        <dbReference type="ARBA" id="ARBA00022527"/>
    </source>
</evidence>
<feature type="binding site" evidence="8">
    <location>
        <position position="510"/>
    </location>
    <ligand>
        <name>ATP</name>
        <dbReference type="ChEBI" id="CHEBI:30616"/>
    </ligand>
</feature>
<evidence type="ECO:0000313" key="11">
    <source>
        <dbReference type="EMBL" id="KAH0877438.1"/>
    </source>
</evidence>
<feature type="region of interest" description="Disordered" evidence="9">
    <location>
        <begin position="80"/>
        <end position="103"/>
    </location>
</feature>
<dbReference type="Proteomes" id="UP000824890">
    <property type="component" value="Unassembled WGS sequence"/>
</dbReference>
<feature type="binding site" evidence="8">
    <location>
        <position position="165"/>
    </location>
    <ligand>
        <name>ATP</name>
        <dbReference type="ChEBI" id="CHEBI:30616"/>
    </ligand>
</feature>
<feature type="compositionally biased region" description="Polar residues" evidence="9">
    <location>
        <begin position="780"/>
        <end position="789"/>
    </location>
</feature>
<keyword evidence="12" id="KW-1185">Reference proteome</keyword>
<proteinExistence type="predicted"/>
<comment type="subcellular location">
    <subcellularLocation>
        <location evidence="1">Cell membrane</location>
    </subcellularLocation>
</comment>
<dbReference type="Gene3D" id="3.30.200.20">
    <property type="entry name" value="Phosphorylase Kinase, domain 1"/>
    <property type="match status" value="2"/>
</dbReference>
<evidence type="ECO:0000256" key="8">
    <source>
        <dbReference type="PROSITE-ProRule" id="PRU10141"/>
    </source>
</evidence>
<evidence type="ECO:0000256" key="2">
    <source>
        <dbReference type="ARBA" id="ARBA00022475"/>
    </source>
</evidence>
<dbReference type="Pfam" id="PF07714">
    <property type="entry name" value="PK_Tyr_Ser-Thr"/>
    <property type="match status" value="2"/>
</dbReference>
<keyword evidence="2" id="KW-0472">Membrane</keyword>
<feature type="compositionally biased region" description="Polar residues" evidence="9">
    <location>
        <begin position="80"/>
        <end position="95"/>
    </location>
</feature>
<protein>
    <recommendedName>
        <fullName evidence="10">Protein kinase domain-containing protein</fullName>
    </recommendedName>
</protein>
<evidence type="ECO:0000313" key="12">
    <source>
        <dbReference type="Proteomes" id="UP000824890"/>
    </source>
</evidence>
<dbReference type="Gene3D" id="1.10.510.10">
    <property type="entry name" value="Transferase(Phosphotransferase) domain 1"/>
    <property type="match status" value="2"/>
</dbReference>
<reference evidence="11 12" key="1">
    <citation type="submission" date="2021-05" db="EMBL/GenBank/DDBJ databases">
        <title>Genome Assembly of Synthetic Allotetraploid Brassica napus Reveals Homoeologous Exchanges between Subgenomes.</title>
        <authorList>
            <person name="Davis J.T."/>
        </authorList>
    </citation>
    <scope>NUCLEOTIDE SEQUENCE [LARGE SCALE GENOMIC DNA]</scope>
    <source>
        <strain evidence="12">cv. Da-Ae</strain>
        <tissue evidence="11">Seedling</tissue>
    </source>
</reference>
<keyword evidence="5 8" id="KW-0547">Nucleotide-binding</keyword>
<dbReference type="PROSITE" id="PS00108">
    <property type="entry name" value="PROTEIN_KINASE_ST"/>
    <property type="match status" value="1"/>
</dbReference>
<feature type="domain" description="Protein kinase" evidence="10">
    <location>
        <begin position="127"/>
        <end position="410"/>
    </location>
</feature>